<dbReference type="Pfam" id="PF06411">
    <property type="entry name" value="HdeA"/>
    <property type="match status" value="1"/>
</dbReference>
<dbReference type="InterPro" id="IPR010486">
    <property type="entry name" value="HNS-dep_expression_A/B"/>
</dbReference>
<evidence type="ECO:0008006" key="6">
    <source>
        <dbReference type="Google" id="ProtNLM"/>
    </source>
</evidence>
<accession>A0A0E4FUS8</accession>
<evidence type="ECO:0000313" key="5">
    <source>
        <dbReference type="Proteomes" id="UP000063308"/>
    </source>
</evidence>
<keyword evidence="1" id="KW-0732">Signal</keyword>
<dbReference type="Gene3D" id="1.10.890.10">
    <property type="entry name" value="HNS-dependent expression A"/>
    <property type="match status" value="1"/>
</dbReference>
<gene>
    <name evidence="4" type="ORF">NK6_543</name>
</gene>
<dbReference type="AlphaFoldDB" id="A0A0E4FUS8"/>
<keyword evidence="2" id="KW-0574">Periplasm</keyword>
<dbReference type="InterPro" id="IPR038303">
    <property type="entry name" value="HdeA/HdeB_sf"/>
</dbReference>
<organism evidence="4 5">
    <name type="scientific">Bradyrhizobium diazoefficiens</name>
    <dbReference type="NCBI Taxonomy" id="1355477"/>
    <lineage>
        <taxon>Bacteria</taxon>
        <taxon>Pseudomonadati</taxon>
        <taxon>Pseudomonadota</taxon>
        <taxon>Alphaproteobacteria</taxon>
        <taxon>Hyphomicrobiales</taxon>
        <taxon>Nitrobacteraceae</taxon>
        <taxon>Bradyrhizobium</taxon>
    </lineage>
</organism>
<evidence type="ECO:0000256" key="3">
    <source>
        <dbReference type="ARBA" id="ARBA00023186"/>
    </source>
</evidence>
<reference evidence="4 5" key="1">
    <citation type="submission" date="2014-11" db="EMBL/GenBank/DDBJ databases">
        <title>Symbiosis island explosion on the genome of extra-slow-growing strains of soybean bradyrhizobia with massive insertion sequences.</title>
        <authorList>
            <person name="Iida T."/>
            <person name="Minamisawa K."/>
        </authorList>
    </citation>
    <scope>NUCLEOTIDE SEQUENCE [LARGE SCALE GENOMIC DNA]</scope>
    <source>
        <strain evidence="4 5">NK6</strain>
    </source>
</reference>
<evidence type="ECO:0000256" key="1">
    <source>
        <dbReference type="ARBA" id="ARBA00022729"/>
    </source>
</evidence>
<proteinExistence type="predicted"/>
<evidence type="ECO:0000256" key="2">
    <source>
        <dbReference type="ARBA" id="ARBA00022764"/>
    </source>
</evidence>
<evidence type="ECO:0000313" key="4">
    <source>
        <dbReference type="EMBL" id="BAR53728.1"/>
    </source>
</evidence>
<protein>
    <recommendedName>
        <fullName evidence="6">Acid stress chaperone HdeB</fullName>
    </recommendedName>
</protein>
<name>A0A0E4FUS8_9BRAD</name>
<sequence>MEIPMKTMLSILFAAALSLSSMPAHAVKWDLSTMTCKQFLESGEDNIAVVLTWMDGWYKGDEDNAIIDTEVFIENAKKFGAYCGKNPTVSVVTAADEILGK</sequence>
<dbReference type="Proteomes" id="UP000063308">
    <property type="component" value="Chromosome"/>
</dbReference>
<dbReference type="EMBL" id="AP014685">
    <property type="protein sequence ID" value="BAR53728.1"/>
    <property type="molecule type" value="Genomic_DNA"/>
</dbReference>
<keyword evidence="3" id="KW-0143">Chaperone</keyword>